<proteinExistence type="predicted"/>
<dbReference type="InterPro" id="IPR046348">
    <property type="entry name" value="SIS_dom_sf"/>
</dbReference>
<dbReference type="InterPro" id="IPR035461">
    <property type="entry name" value="GmhA/DiaA"/>
</dbReference>
<dbReference type="EMBL" id="CP017316">
    <property type="protein sequence ID" value="AOT57677.1"/>
    <property type="molecule type" value="Genomic_DNA"/>
</dbReference>
<gene>
    <name evidence="2" type="primary">gmhA1_2</name>
    <name evidence="2" type="ORF">A4G23_00467</name>
</gene>
<evidence type="ECO:0000259" key="1">
    <source>
        <dbReference type="PROSITE" id="PS51464"/>
    </source>
</evidence>
<protein>
    <submittedName>
        <fullName evidence="2">Phosphoheptose isomerase 1</fullName>
        <ecNumber evidence="2">5.3.1.28</ecNumber>
    </submittedName>
</protein>
<keyword evidence="2" id="KW-0413">Isomerase</keyword>
<dbReference type="PANTHER" id="PTHR30390">
    <property type="entry name" value="SEDOHEPTULOSE 7-PHOSPHATE ISOMERASE / DNAA INITIATOR-ASSOCIATING FACTOR FOR REPLICATION INITIATION"/>
    <property type="match status" value="1"/>
</dbReference>
<dbReference type="InterPro" id="IPR001347">
    <property type="entry name" value="SIS_dom"/>
</dbReference>
<keyword evidence="3" id="KW-1185">Reference proteome</keyword>
<organism evidence="2 3">
    <name type="scientific">Streptomyces rubrolavendulae</name>
    <dbReference type="NCBI Taxonomy" id="285473"/>
    <lineage>
        <taxon>Bacteria</taxon>
        <taxon>Bacillati</taxon>
        <taxon>Actinomycetota</taxon>
        <taxon>Actinomycetes</taxon>
        <taxon>Kitasatosporales</taxon>
        <taxon>Streptomycetaceae</taxon>
        <taxon>Streptomyces</taxon>
    </lineage>
</organism>
<dbReference type="RefSeq" id="WP_203232979.1">
    <property type="nucleotide sequence ID" value="NZ_CP017316.1"/>
</dbReference>
<sequence length="227" mass="24056">MTDGPAPNRTPTFSEWTGDRMLDDTRRRTAHMHSYLTDVQRAVGEVSLTELSDVAAILERAYTAGRTVFTCGNGGSAATASHLAVDLSKNTRLPGTPPLRVMSLVDHVPAITAWANDVGYESVFSGQLTGLAGEGDVVIGISTSGNSPNVLEALRHARELGALTVGLLGPTAVRAAALCDRWVTAPAESIEEQEDIHMMIAHLLTRHMREFVRAGGTVPASAQGSGR</sequence>
<feature type="domain" description="SIS" evidence="1">
    <location>
        <begin position="58"/>
        <end position="210"/>
    </location>
</feature>
<dbReference type="Proteomes" id="UP000095349">
    <property type="component" value="Chromosome"/>
</dbReference>
<dbReference type="EC" id="5.3.1.28" evidence="2"/>
<name>A0A1D8FWU1_9ACTN</name>
<dbReference type="InterPro" id="IPR050099">
    <property type="entry name" value="SIS_GmhA/DiaA_subfam"/>
</dbReference>
<dbReference type="Pfam" id="PF13580">
    <property type="entry name" value="SIS_2"/>
    <property type="match status" value="1"/>
</dbReference>
<dbReference type="Gene3D" id="3.40.50.10490">
    <property type="entry name" value="Glucose-6-phosphate isomerase like protein, domain 1"/>
    <property type="match status" value="1"/>
</dbReference>
<dbReference type="AlphaFoldDB" id="A0A1D8FWU1"/>
<dbReference type="STRING" id="285473.A4G23_00467"/>
<reference evidence="2 3" key="1">
    <citation type="submission" date="2016-09" db="EMBL/GenBank/DDBJ databases">
        <title>Streptomyces rubrolavendulae MJM4426 Genome sequencing and assembly.</title>
        <authorList>
            <person name="Kim J.-G."/>
        </authorList>
    </citation>
    <scope>NUCLEOTIDE SEQUENCE [LARGE SCALE GENOMIC DNA]</scope>
    <source>
        <strain evidence="2 3">MJM4426</strain>
    </source>
</reference>
<dbReference type="GO" id="GO:1901135">
    <property type="term" value="P:carbohydrate derivative metabolic process"/>
    <property type="evidence" value="ECO:0007669"/>
    <property type="project" value="InterPro"/>
</dbReference>
<evidence type="ECO:0000313" key="3">
    <source>
        <dbReference type="Proteomes" id="UP000095349"/>
    </source>
</evidence>
<dbReference type="PATRIC" id="fig|285473.5.peg.509"/>
<dbReference type="CDD" id="cd05006">
    <property type="entry name" value="SIS_GmhA"/>
    <property type="match status" value="1"/>
</dbReference>
<dbReference type="KEGG" id="srn:A4G23_00467"/>
<accession>A0A1D8FWU1</accession>
<dbReference type="PROSITE" id="PS51464">
    <property type="entry name" value="SIS"/>
    <property type="match status" value="1"/>
</dbReference>
<dbReference type="SUPFAM" id="SSF53697">
    <property type="entry name" value="SIS domain"/>
    <property type="match status" value="1"/>
</dbReference>
<dbReference type="GO" id="GO:0097367">
    <property type="term" value="F:carbohydrate derivative binding"/>
    <property type="evidence" value="ECO:0007669"/>
    <property type="project" value="InterPro"/>
</dbReference>
<evidence type="ECO:0000313" key="2">
    <source>
        <dbReference type="EMBL" id="AOT57677.1"/>
    </source>
</evidence>
<dbReference type="PANTHER" id="PTHR30390:SF8">
    <property type="entry name" value="SUGAR ISOMERASE (SIS)"/>
    <property type="match status" value="1"/>
</dbReference>
<dbReference type="GO" id="GO:0016853">
    <property type="term" value="F:isomerase activity"/>
    <property type="evidence" value="ECO:0007669"/>
    <property type="project" value="UniProtKB-KW"/>
</dbReference>